<accession>A0ABV5LVK6</accession>
<dbReference type="InterPro" id="IPR055370">
    <property type="entry name" value="Lsr2_DNA-bd"/>
</dbReference>
<dbReference type="EMBL" id="JBHMDM010000007">
    <property type="protein sequence ID" value="MFB9378126.1"/>
    <property type="molecule type" value="Genomic_DNA"/>
</dbReference>
<reference evidence="4 5" key="1">
    <citation type="submission" date="2024-09" db="EMBL/GenBank/DDBJ databases">
        <authorList>
            <person name="Sun Q."/>
            <person name="Mori K."/>
        </authorList>
    </citation>
    <scope>NUCLEOTIDE SEQUENCE [LARGE SCALE GENOMIC DNA]</scope>
    <source>
        <strain evidence="4 5">TISTR 1856</strain>
    </source>
</reference>
<dbReference type="InterPro" id="IPR024412">
    <property type="entry name" value="Lsr2_dim_dom"/>
</dbReference>
<name>A0ABV5LVK6_9ACTN</name>
<dbReference type="Pfam" id="PF11774">
    <property type="entry name" value="Lsr2"/>
    <property type="match status" value="1"/>
</dbReference>
<proteinExistence type="predicted"/>
<feature type="domain" description="Lsr2 dimerization" evidence="2">
    <location>
        <begin position="1"/>
        <end position="58"/>
    </location>
</feature>
<evidence type="ECO:0000313" key="4">
    <source>
        <dbReference type="EMBL" id="MFB9378126.1"/>
    </source>
</evidence>
<evidence type="ECO:0000259" key="2">
    <source>
        <dbReference type="Pfam" id="PF11774"/>
    </source>
</evidence>
<evidence type="ECO:0000256" key="1">
    <source>
        <dbReference type="ARBA" id="ARBA00023125"/>
    </source>
</evidence>
<dbReference type="Proteomes" id="UP001589748">
    <property type="component" value="Unassembled WGS sequence"/>
</dbReference>
<evidence type="ECO:0000259" key="3">
    <source>
        <dbReference type="Pfam" id="PF23359"/>
    </source>
</evidence>
<dbReference type="Gene3D" id="3.30.60.230">
    <property type="entry name" value="Lsr2, dimerization domain"/>
    <property type="match status" value="1"/>
</dbReference>
<dbReference type="Gene3D" id="4.10.320.10">
    <property type="entry name" value="E3-binding domain"/>
    <property type="match status" value="1"/>
</dbReference>
<keyword evidence="1" id="KW-0238">DNA-binding</keyword>
<protein>
    <submittedName>
        <fullName evidence="4">Lsr2 family protein</fullName>
    </submittedName>
</protein>
<dbReference type="RefSeq" id="WP_380137383.1">
    <property type="nucleotide sequence ID" value="NZ_JBHLUI010000008.1"/>
</dbReference>
<evidence type="ECO:0000313" key="5">
    <source>
        <dbReference type="Proteomes" id="UP001589748"/>
    </source>
</evidence>
<keyword evidence="5" id="KW-1185">Reference proteome</keyword>
<dbReference type="InterPro" id="IPR036625">
    <property type="entry name" value="E3-bd_dom_sf"/>
</dbReference>
<dbReference type="InterPro" id="IPR042261">
    <property type="entry name" value="Lsr2-like_dimerization"/>
</dbReference>
<sequence length="107" mass="11711">MAQRTTVILTDDVDGGAADQTVRFGLDGVDYEIDLSDDNAETLRRAYGLYVEHGRRTGGRSVPAKPVAFTGVDNTAVRAWARAHGIEVPARGRIKQDVVDRYREAGH</sequence>
<gene>
    <name evidence="4" type="ORF">ACFFVI_14230</name>
</gene>
<feature type="domain" description="Lsr2 DNA-binding" evidence="3">
    <location>
        <begin position="72"/>
        <end position="105"/>
    </location>
</feature>
<comment type="caution">
    <text evidence="4">The sequence shown here is derived from an EMBL/GenBank/DDBJ whole genome shotgun (WGS) entry which is preliminary data.</text>
</comment>
<organism evidence="4 5">
    <name type="scientific">Kineococcus gynurae</name>
    <dbReference type="NCBI Taxonomy" id="452979"/>
    <lineage>
        <taxon>Bacteria</taxon>
        <taxon>Bacillati</taxon>
        <taxon>Actinomycetota</taxon>
        <taxon>Actinomycetes</taxon>
        <taxon>Kineosporiales</taxon>
        <taxon>Kineosporiaceae</taxon>
        <taxon>Kineococcus</taxon>
    </lineage>
</organism>
<dbReference type="Pfam" id="PF23359">
    <property type="entry name" value="Lsr2_DNA-bd"/>
    <property type="match status" value="1"/>
</dbReference>